<keyword evidence="1" id="KW-0238">DNA-binding</keyword>
<dbReference type="SMART" id="SM00530">
    <property type="entry name" value="HTH_XRE"/>
    <property type="match status" value="1"/>
</dbReference>
<dbReference type="PANTHER" id="PTHR46558">
    <property type="entry name" value="TRACRIPTIONAL REGULATORY PROTEIN-RELATED-RELATED"/>
    <property type="match status" value="1"/>
</dbReference>
<proteinExistence type="predicted"/>
<dbReference type="GO" id="GO:0003677">
    <property type="term" value="F:DNA binding"/>
    <property type="evidence" value="ECO:0007669"/>
    <property type="project" value="UniProtKB-KW"/>
</dbReference>
<protein>
    <submittedName>
        <fullName evidence="3">Helix-turn-helix transcriptional regulator</fullName>
    </submittedName>
</protein>
<dbReference type="PANTHER" id="PTHR46558:SF11">
    <property type="entry name" value="HTH-TYPE TRANSCRIPTIONAL REGULATOR XRE"/>
    <property type="match status" value="1"/>
</dbReference>
<dbReference type="InterPro" id="IPR010982">
    <property type="entry name" value="Lambda_DNA-bd_dom_sf"/>
</dbReference>
<dbReference type="PROSITE" id="PS50943">
    <property type="entry name" value="HTH_CROC1"/>
    <property type="match status" value="1"/>
</dbReference>
<organism evidence="3 4">
    <name type="scientific">Bacillus thuringiensis</name>
    <dbReference type="NCBI Taxonomy" id="1428"/>
    <lineage>
        <taxon>Bacteria</taxon>
        <taxon>Bacillati</taxon>
        <taxon>Bacillota</taxon>
        <taxon>Bacilli</taxon>
        <taxon>Bacillales</taxon>
        <taxon>Bacillaceae</taxon>
        <taxon>Bacillus</taxon>
        <taxon>Bacillus cereus group</taxon>
    </lineage>
</organism>
<comment type="caution">
    <text evidence="3">The sequence shown here is derived from an EMBL/GenBank/DDBJ whole genome shotgun (WGS) entry which is preliminary data.</text>
</comment>
<evidence type="ECO:0000256" key="1">
    <source>
        <dbReference type="ARBA" id="ARBA00023125"/>
    </source>
</evidence>
<dbReference type="InterPro" id="IPR001387">
    <property type="entry name" value="Cro/C1-type_HTH"/>
</dbReference>
<accession>A0AAW9GNR7</accession>
<evidence type="ECO:0000313" key="4">
    <source>
        <dbReference type="Proteomes" id="UP001274571"/>
    </source>
</evidence>
<dbReference type="Proteomes" id="UP001274571">
    <property type="component" value="Unassembled WGS sequence"/>
</dbReference>
<dbReference type="AlphaFoldDB" id="A0AAW9GNR7"/>
<dbReference type="Pfam" id="PF01381">
    <property type="entry name" value="HTH_3"/>
    <property type="match status" value="1"/>
</dbReference>
<dbReference type="SUPFAM" id="SSF47413">
    <property type="entry name" value="lambda repressor-like DNA-binding domains"/>
    <property type="match status" value="1"/>
</dbReference>
<gene>
    <name evidence="3" type="ORF">SOH20_20215</name>
</gene>
<evidence type="ECO:0000259" key="2">
    <source>
        <dbReference type="PROSITE" id="PS50943"/>
    </source>
</evidence>
<sequence length="83" mass="9647">MGKKRHNLIKARKRKNFTQEQLGALINKQKTVISNWETGYATPTLDDAMQIAQILEEDIYNLFLGVEVQESQTFLKKFNCRMA</sequence>
<dbReference type="RefSeq" id="WP_320482971.1">
    <property type="nucleotide sequence ID" value="NZ_JAXCMD010000005.1"/>
</dbReference>
<evidence type="ECO:0000313" key="3">
    <source>
        <dbReference type="EMBL" id="MDY0853216.1"/>
    </source>
</evidence>
<feature type="domain" description="HTH cro/C1-type" evidence="2">
    <location>
        <begin position="8"/>
        <end position="62"/>
    </location>
</feature>
<dbReference type="Gene3D" id="1.10.260.40">
    <property type="entry name" value="lambda repressor-like DNA-binding domains"/>
    <property type="match status" value="1"/>
</dbReference>
<dbReference type="EMBL" id="JAXCMD010000005">
    <property type="protein sequence ID" value="MDY0853216.1"/>
    <property type="molecule type" value="Genomic_DNA"/>
</dbReference>
<reference evidence="3" key="1">
    <citation type="submission" date="2023-11" db="EMBL/GenBank/DDBJ databases">
        <title>Genome Sequence of Bacillus thuringiensis stain BLB 30AF.</title>
        <authorList>
            <person name="Farhat A."/>
        </authorList>
    </citation>
    <scope>NUCLEOTIDE SEQUENCE</scope>
    <source>
        <strain evidence="3">BLB30AF</strain>
    </source>
</reference>
<dbReference type="CDD" id="cd00093">
    <property type="entry name" value="HTH_XRE"/>
    <property type="match status" value="1"/>
</dbReference>
<name>A0AAW9GNR7_BACTU</name>